<gene>
    <name evidence="4" type="ordered locus">SpiGrapes_0733</name>
</gene>
<evidence type="ECO:0000313" key="5">
    <source>
        <dbReference type="Proteomes" id="UP000005632"/>
    </source>
</evidence>
<evidence type="ECO:0000256" key="2">
    <source>
        <dbReference type="SAM" id="SignalP"/>
    </source>
</evidence>
<dbReference type="STRING" id="158190.SpiGrapes_0733"/>
<dbReference type="Proteomes" id="UP000005632">
    <property type="component" value="Chromosome"/>
</dbReference>
<dbReference type="EMBL" id="CP003155">
    <property type="protein sequence ID" value="AEV28569.1"/>
    <property type="molecule type" value="Genomic_DNA"/>
</dbReference>
<protein>
    <submittedName>
        <fullName evidence="4">Putative membrane protein</fullName>
    </submittedName>
</protein>
<dbReference type="eggNOG" id="COG3462">
    <property type="taxonomic scope" value="Bacteria"/>
</dbReference>
<keyword evidence="1" id="KW-1133">Transmembrane helix</keyword>
<dbReference type="HOGENOM" id="CLU_1244688_0_0_12"/>
<evidence type="ECO:0000256" key="1">
    <source>
        <dbReference type="SAM" id="Phobius"/>
    </source>
</evidence>
<dbReference type="InterPro" id="IPR018649">
    <property type="entry name" value="SHOCT"/>
</dbReference>
<evidence type="ECO:0000313" key="4">
    <source>
        <dbReference type="EMBL" id="AEV28569.1"/>
    </source>
</evidence>
<feature type="transmembrane region" description="Helical" evidence="1">
    <location>
        <begin position="144"/>
        <end position="170"/>
    </location>
</feature>
<feature type="chain" id="PRO_5003515192" evidence="2">
    <location>
        <begin position="22"/>
        <end position="214"/>
    </location>
</feature>
<dbReference type="Pfam" id="PF09851">
    <property type="entry name" value="SHOCT"/>
    <property type="match status" value="1"/>
</dbReference>
<keyword evidence="1" id="KW-0812">Transmembrane</keyword>
<feature type="signal peptide" evidence="2">
    <location>
        <begin position="1"/>
        <end position="21"/>
    </location>
</feature>
<feature type="domain" description="SHOCT" evidence="3">
    <location>
        <begin position="186"/>
        <end position="213"/>
    </location>
</feature>
<dbReference type="RefSeq" id="WP_014269418.1">
    <property type="nucleotide sequence ID" value="NC_016633.1"/>
</dbReference>
<evidence type="ECO:0000259" key="3">
    <source>
        <dbReference type="Pfam" id="PF09851"/>
    </source>
</evidence>
<keyword evidence="5" id="KW-1185">Reference proteome</keyword>
<dbReference type="KEGG" id="sgp:SpiGrapes_0733"/>
<organism evidence="4 5">
    <name type="scientific">Sphaerochaeta pleomorpha (strain ATCC BAA-1885 / DSM 22778 / Grapes)</name>
    <dbReference type="NCBI Taxonomy" id="158190"/>
    <lineage>
        <taxon>Bacteria</taxon>
        <taxon>Pseudomonadati</taxon>
        <taxon>Spirochaetota</taxon>
        <taxon>Spirochaetia</taxon>
        <taxon>Spirochaetales</taxon>
        <taxon>Sphaerochaetaceae</taxon>
        <taxon>Sphaerochaeta</taxon>
    </lineage>
</organism>
<name>G8QYK6_SPHPG</name>
<keyword evidence="1" id="KW-0472">Membrane</keyword>
<accession>G8QYK6</accession>
<keyword evidence="2" id="KW-0732">Signal</keyword>
<reference evidence="4 5" key="1">
    <citation type="submission" date="2011-11" db="EMBL/GenBank/DDBJ databases">
        <title>Complete sequence of Spirochaeta sp. grapes.</title>
        <authorList>
            <consortium name="US DOE Joint Genome Institute"/>
            <person name="Lucas S."/>
            <person name="Han J."/>
            <person name="Lapidus A."/>
            <person name="Cheng J.-F."/>
            <person name="Goodwin L."/>
            <person name="Pitluck S."/>
            <person name="Peters L."/>
            <person name="Ovchinnikova G."/>
            <person name="Munk A.C."/>
            <person name="Detter J.C."/>
            <person name="Han C."/>
            <person name="Tapia R."/>
            <person name="Land M."/>
            <person name="Hauser L."/>
            <person name="Kyrpides N."/>
            <person name="Ivanova N."/>
            <person name="Pagani I."/>
            <person name="Ritalahtilisa K."/>
            <person name="Loeffler F."/>
            <person name="Woyke T."/>
        </authorList>
    </citation>
    <scope>NUCLEOTIDE SEQUENCE [LARGE SCALE GENOMIC DNA]</scope>
    <source>
        <strain evidence="5">ATCC BAA-1885 / DSM 22778 / Grapes</strain>
    </source>
</reference>
<dbReference type="OrthoDB" id="371370at2"/>
<proteinExistence type="predicted"/>
<sequence>MKKTVAFLACILLLCIVPLGAEVIDYTQSTQLIVQKIMDNQGVSTIKQIDPDKVSDAQLERLGDAVMGILIPDEQQHAWMDQMMGGEGSLQLAAKHKWIAYSYLKNDGNLTSAGWGSEMLGSGMMMSGWNNAWYGINGMRGWPLWSGILVFLLVAGIIFLAIVLSIRFFTPGGFSKRGKKASETETPLSILKQRYAKGEITKEEFLEMKETLLK</sequence>
<dbReference type="AlphaFoldDB" id="G8QYK6"/>